<gene>
    <name evidence="1" type="ORF">NTE_03407</name>
</gene>
<dbReference type="AlphaFoldDB" id="A0A075MW06"/>
<accession>A0A075MW06</accession>
<dbReference type="EMBL" id="CP007174">
    <property type="protein sequence ID" value="AIF85435.1"/>
    <property type="molecule type" value="Genomic_DNA"/>
</dbReference>
<organism evidence="1 2">
    <name type="scientific">Candidatus Nitrososphaera evergladensis SR1</name>
    <dbReference type="NCBI Taxonomy" id="1459636"/>
    <lineage>
        <taxon>Archaea</taxon>
        <taxon>Nitrososphaerota</taxon>
        <taxon>Nitrososphaeria</taxon>
        <taxon>Nitrososphaerales</taxon>
        <taxon>Nitrososphaeraceae</taxon>
        <taxon>Nitrososphaera</taxon>
    </lineage>
</organism>
<sequence>MTTELVNVGEVRNQFAKLREAYRKVLPKVDPALLNDFLQREAANSDKDEDGIPYTIEVFTKEGLDTQVARQYILEAHLKYLYKHTFSIKRYQSALRGA</sequence>
<reference evidence="1 2" key="1">
    <citation type="journal article" date="2014" name="PLoS ONE">
        <title>Genome Sequence of Candidatus Nitrososphaera evergladensis from Group I.1b Enriched from Everglades Soil Reveals Novel Genomic Features of the Ammonia-Oxidizing Archaea.</title>
        <authorList>
            <person name="Zhalnina K.V."/>
            <person name="Dias R."/>
            <person name="Leonard M.T."/>
            <person name="Dorr de Quadros P."/>
            <person name="Camargo F.A."/>
            <person name="Drew J.C."/>
            <person name="Farmerie W.G."/>
            <person name="Daroub S.H."/>
            <person name="Triplett E.W."/>
        </authorList>
    </citation>
    <scope>NUCLEOTIDE SEQUENCE [LARGE SCALE GENOMIC DNA]</scope>
    <source>
        <strain evidence="1 2">SR1</strain>
    </source>
</reference>
<dbReference type="Proteomes" id="UP000028194">
    <property type="component" value="Chromosome"/>
</dbReference>
<dbReference type="GeneID" id="41599052"/>
<dbReference type="RefSeq" id="WP_148701847.1">
    <property type="nucleotide sequence ID" value="NZ_CP007174.1"/>
</dbReference>
<protein>
    <submittedName>
        <fullName evidence="1">Uncharacterized protein</fullName>
    </submittedName>
</protein>
<dbReference type="KEGG" id="nev:NTE_03407"/>
<evidence type="ECO:0000313" key="2">
    <source>
        <dbReference type="Proteomes" id="UP000028194"/>
    </source>
</evidence>
<evidence type="ECO:0000313" key="1">
    <source>
        <dbReference type="EMBL" id="AIF85435.1"/>
    </source>
</evidence>
<keyword evidence="2" id="KW-1185">Reference proteome</keyword>
<dbReference type="HOGENOM" id="CLU_2327138_0_0_2"/>
<proteinExistence type="predicted"/>
<name>A0A075MW06_9ARCH</name>